<gene>
    <name evidence="1" type="ORF">S06H3_36871</name>
</gene>
<dbReference type="EMBL" id="BARV01022352">
    <property type="protein sequence ID" value="GAI19492.1"/>
    <property type="molecule type" value="Genomic_DNA"/>
</dbReference>
<protein>
    <submittedName>
        <fullName evidence="1">Uncharacterized protein</fullName>
    </submittedName>
</protein>
<proteinExistence type="predicted"/>
<accession>X1LJF4</accession>
<name>X1LJF4_9ZZZZ</name>
<evidence type="ECO:0000313" key="1">
    <source>
        <dbReference type="EMBL" id="GAI19492.1"/>
    </source>
</evidence>
<comment type="caution">
    <text evidence="1">The sequence shown here is derived from an EMBL/GenBank/DDBJ whole genome shotgun (WGS) entry which is preliminary data.</text>
</comment>
<dbReference type="AlphaFoldDB" id="X1LJF4"/>
<sequence length="186" mass="21199">MGHHSITDWDFESVNWTLDGAVYHTAAPSLSATEQLAALVKDATTGALSNGRLILWVRSNEISLLGMYFRNQIADGGADAVDTYYADITATTCRLFCFGNSFSETKDMTWVWAVNTWYKLRFSWWTSAERLYFRIERWTGAAWVTLGGDADTDFEDVNDHYKDNPVNRCGVRLLDDLWIDDLEVWG</sequence>
<organism evidence="1">
    <name type="scientific">marine sediment metagenome</name>
    <dbReference type="NCBI Taxonomy" id="412755"/>
    <lineage>
        <taxon>unclassified sequences</taxon>
        <taxon>metagenomes</taxon>
        <taxon>ecological metagenomes</taxon>
    </lineage>
</organism>
<reference evidence="1" key="1">
    <citation type="journal article" date="2014" name="Front. Microbiol.">
        <title>High frequency of phylogenetically diverse reductive dehalogenase-homologous genes in deep subseafloor sedimentary metagenomes.</title>
        <authorList>
            <person name="Kawai M."/>
            <person name="Futagami T."/>
            <person name="Toyoda A."/>
            <person name="Takaki Y."/>
            <person name="Nishi S."/>
            <person name="Hori S."/>
            <person name="Arai W."/>
            <person name="Tsubouchi T."/>
            <person name="Morono Y."/>
            <person name="Uchiyama I."/>
            <person name="Ito T."/>
            <person name="Fujiyama A."/>
            <person name="Inagaki F."/>
            <person name="Takami H."/>
        </authorList>
    </citation>
    <scope>NUCLEOTIDE SEQUENCE</scope>
    <source>
        <strain evidence="1">Expedition CK06-06</strain>
    </source>
</reference>